<dbReference type="SUPFAM" id="SSF56281">
    <property type="entry name" value="Metallo-hydrolase/oxidoreductase"/>
    <property type="match status" value="1"/>
</dbReference>
<accession>A0ABR4WFN1</accession>
<evidence type="ECO:0000313" key="3">
    <source>
        <dbReference type="Proteomes" id="UP000029443"/>
    </source>
</evidence>
<gene>
    <name evidence="2" type="ORF">T9A_00668</name>
</gene>
<organism evidence="2 3">
    <name type="scientific">Alcanivorax jadensis T9</name>
    <dbReference type="NCBI Taxonomy" id="1177181"/>
    <lineage>
        <taxon>Bacteria</taxon>
        <taxon>Pseudomonadati</taxon>
        <taxon>Pseudomonadota</taxon>
        <taxon>Gammaproteobacteria</taxon>
        <taxon>Oceanospirillales</taxon>
        <taxon>Alcanivoracaceae</taxon>
        <taxon>Alcanivorax</taxon>
    </lineage>
</organism>
<name>A0ABR4WFN1_9GAMM</name>
<protein>
    <recommendedName>
        <fullName evidence="4">Metallohydrolase</fullName>
    </recommendedName>
</protein>
<dbReference type="Proteomes" id="UP000029443">
    <property type="component" value="Unassembled WGS sequence"/>
</dbReference>
<evidence type="ECO:0000313" key="2">
    <source>
        <dbReference type="EMBL" id="KGD62377.1"/>
    </source>
</evidence>
<dbReference type="EMBL" id="ARXU01000002">
    <property type="protein sequence ID" value="KGD62377.1"/>
    <property type="molecule type" value="Genomic_DNA"/>
</dbReference>
<evidence type="ECO:0000256" key="1">
    <source>
        <dbReference type="SAM" id="MobiDB-lite"/>
    </source>
</evidence>
<dbReference type="RefSeq" id="WP_035245079.1">
    <property type="nucleotide sequence ID" value="NZ_ARXU01000002.1"/>
</dbReference>
<dbReference type="InterPro" id="IPR052159">
    <property type="entry name" value="Competence_DNA_uptake"/>
</dbReference>
<dbReference type="PANTHER" id="PTHR30619">
    <property type="entry name" value="DNA INTERNALIZATION/COMPETENCE PROTEIN COMEC/REC2"/>
    <property type="match status" value="1"/>
</dbReference>
<dbReference type="PANTHER" id="PTHR30619:SF1">
    <property type="entry name" value="RECOMBINATION PROTEIN 2"/>
    <property type="match status" value="1"/>
</dbReference>
<dbReference type="Gene3D" id="3.60.15.10">
    <property type="entry name" value="Ribonuclease Z/Hydroxyacylglutathione hydrolase-like"/>
    <property type="match status" value="1"/>
</dbReference>
<sequence length="351" mass="40086">MHSITFYPVNNADTVLLKAGYSVLTDIHYRGSAQDENDDEAHNIGQDIRDALEDGQLDVFINTHPDKDHVSGFKDLFHTGCPTSWSKESDLILVKEIWITSYTDKLTDTTAQSKPLIDEIKRRKKVKAEDRRKDGNRLIIVRKGDKLKLSSNLAGRVLAPTDEECNDAEKDERKRNNSSIVIRWEYSSNERQFHIMLAGDAEYQVWERLNDEYSKEELSWNLLLAPHHCSRTPYSYKNENKQYVNSDKAWEALSNCSGNGFVVASCKQIKKNDDNPPHYHAKERYIGLLEKQKTGGEKRFFNPETHSPQNTPKPVTFELSDKGIKIKQRNTEYSSESLSVGAASKPTQYGG</sequence>
<keyword evidence="3" id="KW-1185">Reference proteome</keyword>
<reference evidence="2 3" key="1">
    <citation type="submission" date="2012-09" db="EMBL/GenBank/DDBJ databases">
        <title>Genome Sequence of alkane-degrading Bacterium Alcanivorax jadensis T9.</title>
        <authorList>
            <person name="Lai Q."/>
            <person name="Shao Z."/>
        </authorList>
    </citation>
    <scope>NUCLEOTIDE SEQUENCE [LARGE SCALE GENOMIC DNA]</scope>
    <source>
        <strain evidence="2 3">T9</strain>
    </source>
</reference>
<comment type="caution">
    <text evidence="2">The sequence shown here is derived from an EMBL/GenBank/DDBJ whole genome shotgun (WGS) entry which is preliminary data.</text>
</comment>
<dbReference type="InterPro" id="IPR036866">
    <property type="entry name" value="RibonucZ/Hydroxyglut_hydro"/>
</dbReference>
<feature type="region of interest" description="Disordered" evidence="1">
    <location>
        <begin position="298"/>
        <end position="351"/>
    </location>
</feature>
<proteinExistence type="predicted"/>
<evidence type="ECO:0008006" key="4">
    <source>
        <dbReference type="Google" id="ProtNLM"/>
    </source>
</evidence>
<feature type="compositionally biased region" description="Polar residues" evidence="1">
    <location>
        <begin position="304"/>
        <end position="313"/>
    </location>
</feature>